<dbReference type="EMBL" id="JASNQZ010000003">
    <property type="protein sequence ID" value="KAL0959074.1"/>
    <property type="molecule type" value="Genomic_DNA"/>
</dbReference>
<gene>
    <name evidence="3" type="ORF">HGRIS_014373</name>
</gene>
<evidence type="ECO:0000313" key="4">
    <source>
        <dbReference type="Proteomes" id="UP001556367"/>
    </source>
</evidence>
<dbReference type="Proteomes" id="UP001556367">
    <property type="component" value="Unassembled WGS sequence"/>
</dbReference>
<reference evidence="4" key="1">
    <citation type="submission" date="2024-06" db="EMBL/GenBank/DDBJ databases">
        <title>Multi-omics analyses provide insights into the biosynthesis of the anticancer antibiotic pleurotin in Hohenbuehelia grisea.</title>
        <authorList>
            <person name="Weaver J.A."/>
            <person name="Alberti F."/>
        </authorList>
    </citation>
    <scope>NUCLEOTIDE SEQUENCE [LARGE SCALE GENOMIC DNA]</scope>
    <source>
        <strain evidence="4">T-177</strain>
    </source>
</reference>
<comment type="caution">
    <text evidence="3">The sequence shown here is derived from an EMBL/GenBank/DDBJ whole genome shotgun (WGS) entry which is preliminary data.</text>
</comment>
<sequence>MPSNASLIGTVIHRFPFLASFAMTLGGLVLITCVALAARAVSPPAENFGWDVESDGGDESRSAQNSPVEGRDYRLVEGWRAYALIDDGIVPLLSGEQATGEDALARPDREQLQRVLDQRTRWALQGLAAPPEYRDNTEEGLREKA</sequence>
<protein>
    <submittedName>
        <fullName evidence="3">Uncharacterized protein</fullName>
    </submittedName>
</protein>
<evidence type="ECO:0000256" key="1">
    <source>
        <dbReference type="SAM" id="MobiDB-lite"/>
    </source>
</evidence>
<keyword evidence="4" id="KW-1185">Reference proteome</keyword>
<feature type="region of interest" description="Disordered" evidence="1">
    <location>
        <begin position="47"/>
        <end position="69"/>
    </location>
</feature>
<organism evidence="3 4">
    <name type="scientific">Hohenbuehelia grisea</name>
    <dbReference type="NCBI Taxonomy" id="104357"/>
    <lineage>
        <taxon>Eukaryota</taxon>
        <taxon>Fungi</taxon>
        <taxon>Dikarya</taxon>
        <taxon>Basidiomycota</taxon>
        <taxon>Agaricomycotina</taxon>
        <taxon>Agaricomycetes</taxon>
        <taxon>Agaricomycetidae</taxon>
        <taxon>Agaricales</taxon>
        <taxon>Pleurotineae</taxon>
        <taxon>Pleurotaceae</taxon>
        <taxon>Hohenbuehelia</taxon>
    </lineage>
</organism>
<name>A0ABR3JT63_9AGAR</name>
<proteinExistence type="predicted"/>
<keyword evidence="2" id="KW-0812">Transmembrane</keyword>
<accession>A0ABR3JT63</accession>
<keyword evidence="2" id="KW-0472">Membrane</keyword>
<evidence type="ECO:0000256" key="2">
    <source>
        <dbReference type="SAM" id="Phobius"/>
    </source>
</evidence>
<keyword evidence="2" id="KW-1133">Transmembrane helix</keyword>
<evidence type="ECO:0000313" key="3">
    <source>
        <dbReference type="EMBL" id="KAL0959074.1"/>
    </source>
</evidence>
<feature type="transmembrane region" description="Helical" evidence="2">
    <location>
        <begin position="15"/>
        <end position="38"/>
    </location>
</feature>